<evidence type="ECO:0000313" key="3">
    <source>
        <dbReference type="Proteomes" id="UP000510821"/>
    </source>
</evidence>
<dbReference type="Proteomes" id="UP000510821">
    <property type="component" value="Chromosome"/>
</dbReference>
<dbReference type="InterPro" id="IPR014145">
    <property type="entry name" value="LigD_pol_dom"/>
</dbReference>
<protein>
    <recommendedName>
        <fullName evidence="1">DNA ligase D polymerase domain-containing protein</fullName>
    </recommendedName>
</protein>
<gene>
    <name evidence="2" type="ORF">Sv326_0904</name>
</gene>
<evidence type="ECO:0000259" key="1">
    <source>
        <dbReference type="Pfam" id="PF21686"/>
    </source>
</evidence>
<dbReference type="Pfam" id="PF21686">
    <property type="entry name" value="LigD_Prim-Pol"/>
    <property type="match status" value="1"/>
</dbReference>
<dbReference type="AlphaFoldDB" id="A0A7D6BCF5"/>
<accession>A0A7D6BCF5</accession>
<reference evidence="3" key="1">
    <citation type="submission" date="2020-07" db="EMBL/GenBank/DDBJ databases">
        <title>Metabolic diversity and evolutionary history of the archaeal phylum ###Micrarchaeota### uncovered from a freshwater lake metagenome.</title>
        <authorList>
            <person name="Kadnikov V.V."/>
            <person name="Savvichev A.S."/>
            <person name="Mardanov A.V."/>
            <person name="Beletsky A.V."/>
            <person name="Chupakov A.V."/>
            <person name="Kokryatskaya N.M."/>
            <person name="Pimenov N.V."/>
            <person name="Ravin N.V."/>
        </authorList>
    </citation>
    <scope>NUCLEOTIDE SEQUENCE [LARGE SCALE GENOMIC DNA]</scope>
</reference>
<organism evidence="2 3">
    <name type="scientific">Fermentimicrarchaeum limneticum</name>
    <dbReference type="NCBI Taxonomy" id="2795018"/>
    <lineage>
        <taxon>Archaea</taxon>
        <taxon>Candidatus Micrarchaeota</taxon>
        <taxon>Candidatus Fermentimicrarchaeales</taxon>
        <taxon>Candidatus Fermentimicrarchaeaceae</taxon>
        <taxon>Candidatus Fermentimicrarchaeum</taxon>
    </lineage>
</organism>
<dbReference type="Gene3D" id="3.90.920.10">
    <property type="entry name" value="DNA primase, PRIM domain"/>
    <property type="match status" value="1"/>
</dbReference>
<sequence length="302" mass="34388">MNLAGLAKGKDVLMPFGEMEVLLYYGIVGSRLVDFIKGKEIAAKNWFPPKGGMPKVLKRGSKEEPLYIEEFVDAITPEFLSLRKKHLDEARGDLTHSQEKIWRYFVPRKLSDFFYATNTEGEGKPIDRIFFDLDRGEGVTSEYTQQVAREFVDVMEGDLKKLDCSEPFVQWTGSSFHVYLFSKKKMPPSFYGENFQVSAKWGLQTTAQRWVEELKKRNLKVSSSHEKLKGIVSVDPSQTPSGKLARAPFSLHMKDEKTVNGVAIPLGVEMLEERGLVDELRDYTPNKVVDELDALSKRLPKL</sequence>
<dbReference type="KEGG" id="flt:Sv326_0904"/>
<evidence type="ECO:0000313" key="2">
    <source>
        <dbReference type="EMBL" id="QLJ53079.1"/>
    </source>
</evidence>
<proteinExistence type="predicted"/>
<dbReference type="EMBL" id="CP058998">
    <property type="protein sequence ID" value="QLJ53079.1"/>
    <property type="molecule type" value="Genomic_DNA"/>
</dbReference>
<feature type="domain" description="DNA ligase D polymerase" evidence="1">
    <location>
        <begin position="20"/>
        <end position="292"/>
    </location>
</feature>
<name>A0A7D6BCF5_FERL1</name>